<dbReference type="Proteomes" id="UP000020773">
    <property type="component" value="Unassembled WGS sequence"/>
</dbReference>
<dbReference type="AlphaFoldDB" id="A0A015U273"/>
<organism evidence="1 2">
    <name type="scientific">Bacteroides fragilis str. 3998T(B)3</name>
    <dbReference type="NCBI Taxonomy" id="1339316"/>
    <lineage>
        <taxon>Bacteria</taxon>
        <taxon>Pseudomonadati</taxon>
        <taxon>Bacteroidota</taxon>
        <taxon>Bacteroidia</taxon>
        <taxon>Bacteroidales</taxon>
        <taxon>Bacteroidaceae</taxon>
        <taxon>Bacteroides</taxon>
    </lineage>
</organism>
<accession>A0A015U273</accession>
<evidence type="ECO:0000313" key="2">
    <source>
        <dbReference type="Proteomes" id="UP000020773"/>
    </source>
</evidence>
<comment type="caution">
    <text evidence="1">The sequence shown here is derived from an EMBL/GenBank/DDBJ whole genome shotgun (WGS) entry which is preliminary data.</text>
</comment>
<evidence type="ECO:0000313" key="1">
    <source>
        <dbReference type="EMBL" id="EXY90814.1"/>
    </source>
</evidence>
<gene>
    <name evidence="1" type="ORF">M125_2481</name>
</gene>
<feature type="non-terminal residue" evidence="1">
    <location>
        <position position="50"/>
    </location>
</feature>
<sequence>MIKSRESYNNGNSASHHQFGTNELLETGEYAIDYMLITPKNHKNKIFKLV</sequence>
<protein>
    <submittedName>
        <fullName evidence="1">Uncharacterized protein</fullName>
    </submittedName>
</protein>
<reference evidence="1 2" key="1">
    <citation type="submission" date="2014-02" db="EMBL/GenBank/DDBJ databases">
        <authorList>
            <person name="Sears C."/>
            <person name="Carroll K."/>
            <person name="Sack B.R."/>
            <person name="Qadri F."/>
            <person name="Myers L.L."/>
            <person name="Chung G.-T."/>
            <person name="Escheverria P."/>
            <person name="Fraser C.M."/>
            <person name="Sadzewicz L."/>
            <person name="Shefchek K.A."/>
            <person name="Tallon L."/>
            <person name="Das S.P."/>
            <person name="Daugherty S."/>
            <person name="Mongodin E.F."/>
        </authorList>
    </citation>
    <scope>NUCLEOTIDE SEQUENCE [LARGE SCALE GENOMIC DNA]</scope>
    <source>
        <strain evidence="2">3998T(B)3</strain>
    </source>
</reference>
<proteinExistence type="predicted"/>
<dbReference type="EMBL" id="JGDB01000121">
    <property type="protein sequence ID" value="EXY90814.1"/>
    <property type="molecule type" value="Genomic_DNA"/>
</dbReference>
<name>A0A015U273_BACFG</name>